<evidence type="ECO:0000256" key="4">
    <source>
        <dbReference type="PROSITE-ProRule" id="PRU00335"/>
    </source>
</evidence>
<dbReference type="PROSITE" id="PS01081">
    <property type="entry name" value="HTH_TETR_1"/>
    <property type="match status" value="1"/>
</dbReference>
<dbReference type="STRING" id="1423813.FC26_GL001552"/>
<keyword evidence="7" id="KW-1185">Reference proteome</keyword>
<keyword evidence="2 4" id="KW-0238">DNA-binding</keyword>
<dbReference type="Gene3D" id="1.10.357.10">
    <property type="entry name" value="Tetracycline Repressor, domain 2"/>
    <property type="match status" value="1"/>
</dbReference>
<protein>
    <submittedName>
        <fullName evidence="6">Transcriptional regulator</fullName>
    </submittedName>
</protein>
<dbReference type="InterPro" id="IPR023772">
    <property type="entry name" value="DNA-bd_HTH_TetR-type_CS"/>
</dbReference>
<evidence type="ECO:0000313" key="7">
    <source>
        <dbReference type="Proteomes" id="UP000051733"/>
    </source>
</evidence>
<dbReference type="Pfam" id="PF00440">
    <property type="entry name" value="TetR_N"/>
    <property type="match status" value="1"/>
</dbReference>
<dbReference type="PANTHER" id="PTHR47506">
    <property type="entry name" value="TRANSCRIPTIONAL REGULATORY PROTEIN"/>
    <property type="match status" value="1"/>
</dbReference>
<comment type="caution">
    <text evidence="6">The sequence shown here is derived from an EMBL/GenBank/DDBJ whole genome shotgun (WGS) entry which is preliminary data.</text>
</comment>
<reference evidence="6 7" key="1">
    <citation type="journal article" date="2015" name="Genome Announc.">
        <title>Expanding the biotechnology potential of lactobacilli through comparative genomics of 213 strains and associated genera.</title>
        <authorList>
            <person name="Sun Z."/>
            <person name="Harris H.M."/>
            <person name="McCann A."/>
            <person name="Guo C."/>
            <person name="Argimon S."/>
            <person name="Zhang W."/>
            <person name="Yang X."/>
            <person name="Jeffery I.B."/>
            <person name="Cooney J.C."/>
            <person name="Kagawa T.F."/>
            <person name="Liu W."/>
            <person name="Song Y."/>
            <person name="Salvetti E."/>
            <person name="Wrobel A."/>
            <person name="Rasinkangas P."/>
            <person name="Parkhill J."/>
            <person name="Rea M.C."/>
            <person name="O'Sullivan O."/>
            <person name="Ritari J."/>
            <person name="Douillard F.P."/>
            <person name="Paul Ross R."/>
            <person name="Yang R."/>
            <person name="Briner A.E."/>
            <person name="Felis G.E."/>
            <person name="de Vos W.M."/>
            <person name="Barrangou R."/>
            <person name="Klaenhammer T.R."/>
            <person name="Caufield P.W."/>
            <person name="Cui Y."/>
            <person name="Zhang H."/>
            <person name="O'Toole P.W."/>
        </authorList>
    </citation>
    <scope>NUCLEOTIDE SEQUENCE [LARGE SCALE GENOMIC DNA]</scope>
    <source>
        <strain evidence="6 7">DSM 20634</strain>
    </source>
</reference>
<gene>
    <name evidence="6" type="ORF">FC26_GL001552</name>
</gene>
<dbReference type="SUPFAM" id="SSF46689">
    <property type="entry name" value="Homeodomain-like"/>
    <property type="match status" value="1"/>
</dbReference>
<evidence type="ECO:0000256" key="3">
    <source>
        <dbReference type="ARBA" id="ARBA00023163"/>
    </source>
</evidence>
<evidence type="ECO:0000313" key="6">
    <source>
        <dbReference type="EMBL" id="KRM61478.1"/>
    </source>
</evidence>
<dbReference type="Proteomes" id="UP000051733">
    <property type="component" value="Unassembled WGS sequence"/>
</dbReference>
<keyword evidence="3" id="KW-0804">Transcription</keyword>
<dbReference type="PRINTS" id="PR00455">
    <property type="entry name" value="HTHTETR"/>
</dbReference>
<dbReference type="AlphaFoldDB" id="A0A0R2ACT8"/>
<dbReference type="PATRIC" id="fig|1423813.3.peg.1578"/>
<dbReference type="InterPro" id="IPR009057">
    <property type="entry name" value="Homeodomain-like_sf"/>
</dbReference>
<dbReference type="PROSITE" id="PS50977">
    <property type="entry name" value="HTH_TETR_2"/>
    <property type="match status" value="1"/>
</dbReference>
<evidence type="ECO:0000256" key="1">
    <source>
        <dbReference type="ARBA" id="ARBA00023015"/>
    </source>
</evidence>
<evidence type="ECO:0000259" key="5">
    <source>
        <dbReference type="PROSITE" id="PS50977"/>
    </source>
</evidence>
<dbReference type="GO" id="GO:0003677">
    <property type="term" value="F:DNA binding"/>
    <property type="evidence" value="ECO:0007669"/>
    <property type="project" value="UniProtKB-UniRule"/>
</dbReference>
<dbReference type="PANTHER" id="PTHR47506:SF3">
    <property type="entry name" value="HTH-TYPE TRANSCRIPTIONAL REGULATOR LMRA"/>
    <property type="match status" value="1"/>
</dbReference>
<dbReference type="InterPro" id="IPR001647">
    <property type="entry name" value="HTH_TetR"/>
</dbReference>
<organism evidence="6 7">
    <name type="scientific">Paucilactobacillus vaccinostercus DSM 20634</name>
    <dbReference type="NCBI Taxonomy" id="1423813"/>
    <lineage>
        <taxon>Bacteria</taxon>
        <taxon>Bacillati</taxon>
        <taxon>Bacillota</taxon>
        <taxon>Bacilli</taxon>
        <taxon>Lactobacillales</taxon>
        <taxon>Lactobacillaceae</taxon>
        <taxon>Paucilactobacillus</taxon>
    </lineage>
</organism>
<feature type="DNA-binding region" description="H-T-H motif" evidence="4">
    <location>
        <begin position="33"/>
        <end position="52"/>
    </location>
</feature>
<keyword evidence="1" id="KW-0805">Transcription regulation</keyword>
<proteinExistence type="predicted"/>
<dbReference type="EMBL" id="AYYY01000025">
    <property type="protein sequence ID" value="KRM61478.1"/>
    <property type="molecule type" value="Genomic_DNA"/>
</dbReference>
<feature type="domain" description="HTH tetR-type" evidence="5">
    <location>
        <begin position="10"/>
        <end position="70"/>
    </location>
</feature>
<sequence>MAMRRSEQLEQTRTAILTTARKLFLKNGYQNTSTRDIAGEIGITQPALYHHFNDKEVIFLEVISEIGKEVRNNVNKTLRKQNLDPEERLFEITKVLTKIHHNSITTLIYESYKELSSSGKRKLEMLFKMNYLAPIAEYFKLPEVPLRAEILPDEAAEFFLADINTLFGTFNKLGGHQLSNDDRVKLTLQFFLYGIATK</sequence>
<evidence type="ECO:0000256" key="2">
    <source>
        <dbReference type="ARBA" id="ARBA00023125"/>
    </source>
</evidence>
<accession>A0A0R2ACT8</accession>
<name>A0A0R2ACT8_9LACO</name>